<organism evidence="1 2">
    <name type="scientific">Cinchona calisaya</name>
    <dbReference type="NCBI Taxonomy" id="153742"/>
    <lineage>
        <taxon>Eukaryota</taxon>
        <taxon>Viridiplantae</taxon>
        <taxon>Streptophyta</taxon>
        <taxon>Embryophyta</taxon>
        <taxon>Tracheophyta</taxon>
        <taxon>Spermatophyta</taxon>
        <taxon>Magnoliopsida</taxon>
        <taxon>eudicotyledons</taxon>
        <taxon>Gunneridae</taxon>
        <taxon>Pentapetalae</taxon>
        <taxon>asterids</taxon>
        <taxon>lamiids</taxon>
        <taxon>Gentianales</taxon>
        <taxon>Rubiaceae</taxon>
        <taxon>Cinchonoideae</taxon>
        <taxon>Cinchoneae</taxon>
        <taxon>Cinchona</taxon>
    </lineage>
</organism>
<dbReference type="Proteomes" id="UP001630127">
    <property type="component" value="Unassembled WGS sequence"/>
</dbReference>
<dbReference type="EMBL" id="JBJUIK010000012">
    <property type="protein sequence ID" value="KAL3510927.1"/>
    <property type="molecule type" value="Genomic_DNA"/>
</dbReference>
<proteinExistence type="predicted"/>
<reference evidence="1 2" key="1">
    <citation type="submission" date="2024-11" db="EMBL/GenBank/DDBJ databases">
        <title>A near-complete genome assembly of Cinchona calisaya.</title>
        <authorList>
            <person name="Lian D.C."/>
            <person name="Zhao X.W."/>
            <person name="Wei L."/>
        </authorList>
    </citation>
    <scope>NUCLEOTIDE SEQUENCE [LARGE SCALE GENOMIC DNA]</scope>
    <source>
        <tissue evidence="1">Nenye</tissue>
    </source>
</reference>
<gene>
    <name evidence="1" type="ORF">ACH5RR_030328</name>
</gene>
<dbReference type="AlphaFoldDB" id="A0ABD2YUA4"/>
<dbReference type="SUPFAM" id="SSF81383">
    <property type="entry name" value="F-box domain"/>
    <property type="match status" value="1"/>
</dbReference>
<name>A0ABD2YUA4_9GENT</name>
<evidence type="ECO:0000313" key="1">
    <source>
        <dbReference type="EMBL" id="KAL3510927.1"/>
    </source>
</evidence>
<protein>
    <submittedName>
        <fullName evidence="1">Uncharacterized protein</fullName>
    </submittedName>
</protein>
<comment type="caution">
    <text evidence="1">The sequence shown here is derived from an EMBL/GenBank/DDBJ whole genome shotgun (WGS) entry which is preliminary data.</text>
</comment>
<dbReference type="InterPro" id="IPR036047">
    <property type="entry name" value="F-box-like_dom_sf"/>
</dbReference>
<dbReference type="PANTHER" id="PTHR31639">
    <property type="entry name" value="F-BOX PROTEIN-LIKE"/>
    <property type="match status" value="1"/>
</dbReference>
<dbReference type="PANTHER" id="PTHR31639:SF312">
    <property type="entry name" value="CYCLIN-LIKE F-BOX"/>
    <property type="match status" value="1"/>
</dbReference>
<keyword evidence="2" id="KW-1185">Reference proteome</keyword>
<evidence type="ECO:0000313" key="2">
    <source>
        <dbReference type="Proteomes" id="UP001630127"/>
    </source>
</evidence>
<accession>A0ABD2YUA4</accession>
<sequence>MCLPTQDAARTSILSKKWRYKWTSVPQLVLDDTIRDVSTERRTFSRDKFASILYQILSLRQGPIFKFVLSTKLGSCQSCPEIDNLIVIISRSGVKEFVFKVWL</sequence>